<keyword evidence="1" id="KW-1133">Transmembrane helix</keyword>
<protein>
    <submittedName>
        <fullName evidence="2">Uncharacterized protein</fullName>
    </submittedName>
</protein>
<gene>
    <name evidence="2" type="ORF">MNBD_GAMMA01-1216</name>
</gene>
<accession>A0A3B0WBY3</accession>
<organism evidence="2">
    <name type="scientific">hydrothermal vent metagenome</name>
    <dbReference type="NCBI Taxonomy" id="652676"/>
    <lineage>
        <taxon>unclassified sequences</taxon>
        <taxon>metagenomes</taxon>
        <taxon>ecological metagenomes</taxon>
    </lineage>
</organism>
<dbReference type="EMBL" id="UOEW01000338">
    <property type="protein sequence ID" value="VAW42046.1"/>
    <property type="molecule type" value="Genomic_DNA"/>
</dbReference>
<dbReference type="AlphaFoldDB" id="A0A3B0WBY3"/>
<keyword evidence="1" id="KW-0472">Membrane</keyword>
<reference evidence="2" key="1">
    <citation type="submission" date="2018-06" db="EMBL/GenBank/DDBJ databases">
        <authorList>
            <person name="Zhirakovskaya E."/>
        </authorList>
    </citation>
    <scope>NUCLEOTIDE SEQUENCE</scope>
</reference>
<proteinExistence type="predicted"/>
<keyword evidence="1" id="KW-0812">Transmembrane</keyword>
<name>A0A3B0WBY3_9ZZZZ</name>
<evidence type="ECO:0000256" key="1">
    <source>
        <dbReference type="SAM" id="Phobius"/>
    </source>
</evidence>
<sequence length="279" mass="31354">MFFLFCFNNSNAGNFYLLINADGGIPAVDTIVLQGNQNPAPVDFLMETFNIYPPESVRYLIIDRPTGNLLDLINQSPNWSLAQLYRTIIIEYPFDIDATPILQSLQNDSLVEHVDYTSAVLNPIVFEPEPLTSNSNSFVNIAMNSDCEEIGYPSTNIQGLTHNVNYNNQTIELEVIMEVSPSPPTTTICLYQTTDLTRYDLGVLPIGDYTLKIYKVYGNPAFPINESLRTYVGERDFQVLSQSGSIQIIPTLGFFSLLIIIILILFMSQNSIKRKPICK</sequence>
<feature type="transmembrane region" description="Helical" evidence="1">
    <location>
        <begin position="248"/>
        <end position="267"/>
    </location>
</feature>
<evidence type="ECO:0000313" key="2">
    <source>
        <dbReference type="EMBL" id="VAW42046.1"/>
    </source>
</evidence>